<evidence type="ECO:0000259" key="1">
    <source>
        <dbReference type="Pfam" id="PF08447"/>
    </source>
</evidence>
<dbReference type="AlphaFoldDB" id="A0A7C3PE12"/>
<dbReference type="InterPro" id="IPR035965">
    <property type="entry name" value="PAS-like_dom_sf"/>
</dbReference>
<dbReference type="InterPro" id="IPR013655">
    <property type="entry name" value="PAS_fold_3"/>
</dbReference>
<reference evidence="2" key="1">
    <citation type="journal article" date="2020" name="mSystems">
        <title>Genome- and Community-Level Interaction Insights into Carbon Utilization and Element Cycling Functions of Hydrothermarchaeota in Hydrothermal Sediment.</title>
        <authorList>
            <person name="Zhou Z."/>
            <person name="Liu Y."/>
            <person name="Xu W."/>
            <person name="Pan J."/>
            <person name="Luo Z.H."/>
            <person name="Li M."/>
        </authorList>
    </citation>
    <scope>NUCLEOTIDE SEQUENCE [LARGE SCALE GENOMIC DNA]</scope>
    <source>
        <strain evidence="2">SpSt-418</strain>
    </source>
</reference>
<dbReference type="Gene3D" id="3.30.450.20">
    <property type="entry name" value="PAS domain"/>
    <property type="match status" value="1"/>
</dbReference>
<name>A0A7C3PE12_9CYAN</name>
<evidence type="ECO:0000313" key="2">
    <source>
        <dbReference type="EMBL" id="HFM97239.1"/>
    </source>
</evidence>
<gene>
    <name evidence="2" type="ORF">ENR64_05605</name>
</gene>
<dbReference type="Pfam" id="PF08447">
    <property type="entry name" value="PAS_3"/>
    <property type="match status" value="1"/>
</dbReference>
<dbReference type="SUPFAM" id="SSF55785">
    <property type="entry name" value="PYP-like sensor domain (PAS domain)"/>
    <property type="match status" value="1"/>
</dbReference>
<dbReference type="CDD" id="cd00130">
    <property type="entry name" value="PAS"/>
    <property type="match status" value="1"/>
</dbReference>
<protein>
    <recommendedName>
        <fullName evidence="1">PAS fold-3 domain-containing protein</fullName>
    </recommendedName>
</protein>
<dbReference type="EMBL" id="DSRU01000063">
    <property type="protein sequence ID" value="HFM97239.1"/>
    <property type="molecule type" value="Genomic_DNA"/>
</dbReference>
<dbReference type="InterPro" id="IPR000014">
    <property type="entry name" value="PAS"/>
</dbReference>
<proteinExistence type="predicted"/>
<comment type="caution">
    <text evidence="2">The sequence shown here is derived from an EMBL/GenBank/DDBJ whole genome shotgun (WGS) entry which is preliminary data.</text>
</comment>
<accession>A0A7C3PE12</accession>
<feature type="domain" description="PAS fold-3" evidence="1">
    <location>
        <begin position="59"/>
        <end position="142"/>
    </location>
</feature>
<organism evidence="2">
    <name type="scientific">Oscillatoriales cyanobacterium SpSt-418</name>
    <dbReference type="NCBI Taxonomy" id="2282169"/>
    <lineage>
        <taxon>Bacteria</taxon>
        <taxon>Bacillati</taxon>
        <taxon>Cyanobacteriota</taxon>
        <taxon>Cyanophyceae</taxon>
        <taxon>Oscillatoriophycideae</taxon>
        <taxon>Oscillatoriales</taxon>
    </lineage>
</organism>
<sequence>MFQPLNSATPDRSEHDVLSSLHYGLEVLENNPARTDGLISGNIYIYDLVEQRNLSGSCSVANMLGYLCMLEEPLGLASLIHPDDLNRVTEHFQQFTTLRYDEVIRIDYRMRRADNQWCWLRSQETPLVMAIDGFPLQILGIIQMVDQLSSPRKLKSLNRRCKQRKVNLNENCS</sequence>